<keyword evidence="1" id="KW-0472">Membrane</keyword>
<feature type="transmembrane region" description="Helical" evidence="1">
    <location>
        <begin position="20"/>
        <end position="44"/>
    </location>
</feature>
<feature type="transmembrane region" description="Helical" evidence="1">
    <location>
        <begin position="106"/>
        <end position="130"/>
    </location>
</feature>
<evidence type="ECO:0000313" key="3">
    <source>
        <dbReference type="EMBL" id="OOS00743.1"/>
    </source>
</evidence>
<comment type="caution">
    <text evidence="3">The sequence shown here is derived from an EMBL/GenBank/DDBJ whole genome shotgun (WGS) entry which is preliminary data.</text>
</comment>
<keyword evidence="1" id="KW-1133">Transmembrane helix</keyword>
<feature type="transmembrane region" description="Helical" evidence="1">
    <location>
        <begin position="137"/>
        <end position="157"/>
    </location>
</feature>
<evidence type="ECO:0000259" key="2">
    <source>
        <dbReference type="Pfam" id="PF09335"/>
    </source>
</evidence>
<dbReference type="Proteomes" id="UP000190867">
    <property type="component" value="Unassembled WGS sequence"/>
</dbReference>
<dbReference type="AlphaFoldDB" id="A0A1T0AVM2"/>
<dbReference type="EMBL" id="MUYA01000001">
    <property type="protein sequence ID" value="OOS00743.1"/>
    <property type="molecule type" value="Genomic_DNA"/>
</dbReference>
<evidence type="ECO:0000313" key="4">
    <source>
        <dbReference type="Proteomes" id="UP000190867"/>
    </source>
</evidence>
<organism evidence="3 4">
    <name type="scientific">Haemophilus paracuniculus</name>
    <dbReference type="NCBI Taxonomy" id="734"/>
    <lineage>
        <taxon>Bacteria</taxon>
        <taxon>Pseudomonadati</taxon>
        <taxon>Pseudomonadota</taxon>
        <taxon>Gammaproteobacteria</taxon>
        <taxon>Pasteurellales</taxon>
        <taxon>Pasteurellaceae</taxon>
        <taxon>Haemophilus</taxon>
    </lineage>
</organism>
<dbReference type="GO" id="GO:0005886">
    <property type="term" value="C:plasma membrane"/>
    <property type="evidence" value="ECO:0007669"/>
    <property type="project" value="UniProtKB-ARBA"/>
</dbReference>
<feature type="transmembrane region" description="Helical" evidence="1">
    <location>
        <begin position="56"/>
        <end position="81"/>
    </location>
</feature>
<dbReference type="InterPro" id="IPR051311">
    <property type="entry name" value="DedA_domain"/>
</dbReference>
<proteinExistence type="predicted"/>
<keyword evidence="1" id="KW-0812">Transmembrane</keyword>
<name>A0A1T0AVM2_9PAST</name>
<sequence length="164" mass="18208">MTEYLTSFLSLFISEQSQLLTMFFSAFLSATLLPASSEVIFTAIASKHILAERSFFSVPLLNLLTVATVGNSLGSLVTYFMGKLLPKPIDPKSPYAKWALEKSEQYGAVMLLLSWLPLVGDLLCGIAGWLRFNFWQVTLFIVVGKLARYLVLLGAVYPTVKFLL</sequence>
<evidence type="ECO:0000256" key="1">
    <source>
        <dbReference type="SAM" id="Phobius"/>
    </source>
</evidence>
<gene>
    <name evidence="3" type="ORF">B0187_00120</name>
</gene>
<feature type="domain" description="VTT" evidence="2">
    <location>
        <begin position="62"/>
        <end position="156"/>
    </location>
</feature>
<accession>A0A1T0AVM2</accession>
<reference evidence="3 4" key="1">
    <citation type="submission" date="2017-02" db="EMBL/GenBank/DDBJ databases">
        <title>Draft genome sequence of Haemophilus paracuniculus CCUG 43573 type strain.</title>
        <authorList>
            <person name="Engstrom-Jakobsson H."/>
            <person name="Salva-Serra F."/>
            <person name="Thorell K."/>
            <person name="Gonzales-Siles L."/>
            <person name="Karlsson R."/>
            <person name="Boulund F."/>
            <person name="Engstrand L."/>
            <person name="Kristiansson E."/>
            <person name="Moore E."/>
        </authorList>
    </citation>
    <scope>NUCLEOTIDE SEQUENCE [LARGE SCALE GENOMIC DNA]</scope>
    <source>
        <strain evidence="3 4">CCUG 43573</strain>
    </source>
</reference>
<dbReference type="Pfam" id="PF09335">
    <property type="entry name" value="VTT_dom"/>
    <property type="match status" value="1"/>
</dbReference>
<keyword evidence="4" id="KW-1185">Reference proteome</keyword>
<dbReference type="PANTHER" id="PTHR42709:SF4">
    <property type="entry name" value="INNER MEMBRANE PROTEIN YQAA"/>
    <property type="match status" value="1"/>
</dbReference>
<protein>
    <recommendedName>
        <fullName evidence="2">VTT domain-containing protein</fullName>
    </recommendedName>
</protein>
<dbReference type="OrthoDB" id="9814483at2"/>
<dbReference type="InterPro" id="IPR032816">
    <property type="entry name" value="VTT_dom"/>
</dbReference>
<dbReference type="RefSeq" id="WP_078235583.1">
    <property type="nucleotide sequence ID" value="NZ_MUYA01000001.1"/>
</dbReference>
<dbReference type="PANTHER" id="PTHR42709">
    <property type="entry name" value="ALKALINE PHOSPHATASE LIKE PROTEIN"/>
    <property type="match status" value="1"/>
</dbReference>